<dbReference type="InterPro" id="IPR001854">
    <property type="entry name" value="Ribosomal_uL29"/>
</dbReference>
<protein>
    <recommendedName>
        <fullName evidence="4 5">Large ribosomal subunit protein uL29</fullName>
    </recommendedName>
</protein>
<sequence length="65" mass="7768">MKIEEIRALSGEEIKKQLDSVYRELLEVRFKLATKQLQNNRELPNLKKDIARFKTVLRERTLGIR</sequence>
<evidence type="ECO:0000313" key="6">
    <source>
        <dbReference type="EMBL" id="WWX25686.1"/>
    </source>
</evidence>
<evidence type="ECO:0000256" key="2">
    <source>
        <dbReference type="ARBA" id="ARBA00022980"/>
    </source>
</evidence>
<dbReference type="InterPro" id="IPR036049">
    <property type="entry name" value="Ribosomal_uL29_sf"/>
</dbReference>
<keyword evidence="2 5" id="KW-0689">Ribosomal protein</keyword>
<dbReference type="PANTHER" id="PTHR10916:SF0">
    <property type="entry name" value="LARGE RIBOSOMAL SUBUNIT PROTEIN UL29C"/>
    <property type="match status" value="1"/>
</dbReference>
<evidence type="ECO:0000256" key="3">
    <source>
        <dbReference type="ARBA" id="ARBA00023274"/>
    </source>
</evidence>
<gene>
    <name evidence="5 6" type="primary">rpmC</name>
    <name evidence="6" type="ORF">V8247_01585</name>
</gene>
<dbReference type="NCBIfam" id="TIGR00012">
    <property type="entry name" value="L29"/>
    <property type="match status" value="1"/>
</dbReference>
<dbReference type="Gene3D" id="1.10.287.310">
    <property type="match status" value="1"/>
</dbReference>
<evidence type="ECO:0000313" key="7">
    <source>
        <dbReference type="Proteomes" id="UP001375370"/>
    </source>
</evidence>
<dbReference type="GO" id="GO:0005840">
    <property type="term" value="C:ribosome"/>
    <property type="evidence" value="ECO:0007669"/>
    <property type="project" value="UniProtKB-KW"/>
</dbReference>
<reference evidence="6 7" key="1">
    <citation type="submission" date="2024-03" db="EMBL/GenBank/DDBJ databases">
        <title>A Dehalogenimonas Isolated from Estuarine Sediments Dihaloeliminates Chlorinated Alkanes.</title>
        <authorList>
            <person name="Yang Y."/>
            <person name="Wang H."/>
        </authorList>
    </citation>
    <scope>NUCLEOTIDE SEQUENCE [LARGE SCALE GENOMIC DNA]</scope>
    <source>
        <strain evidence="6 7">W</strain>
    </source>
</reference>
<keyword evidence="3 5" id="KW-0687">Ribonucleoprotein</keyword>
<dbReference type="Pfam" id="PF00831">
    <property type="entry name" value="Ribosomal_L29"/>
    <property type="match status" value="1"/>
</dbReference>
<dbReference type="InterPro" id="IPR050063">
    <property type="entry name" value="Ribosomal_protein_uL29"/>
</dbReference>
<dbReference type="RefSeq" id="WP_338738095.1">
    <property type="nucleotide sequence ID" value="NZ_CP146612.1"/>
</dbReference>
<dbReference type="SUPFAM" id="SSF46561">
    <property type="entry name" value="Ribosomal protein L29 (L29p)"/>
    <property type="match status" value="1"/>
</dbReference>
<dbReference type="PANTHER" id="PTHR10916">
    <property type="entry name" value="60S RIBOSOMAL PROTEIN L35/50S RIBOSOMAL PROTEIN L29"/>
    <property type="match status" value="1"/>
</dbReference>
<evidence type="ECO:0000256" key="1">
    <source>
        <dbReference type="ARBA" id="ARBA00009254"/>
    </source>
</evidence>
<dbReference type="CDD" id="cd00427">
    <property type="entry name" value="Ribosomal_L29_HIP"/>
    <property type="match status" value="1"/>
</dbReference>
<organism evidence="6 7">
    <name type="scientific">Candidatus Dehalogenimonas loeffleri</name>
    <dbReference type="NCBI Taxonomy" id="3127115"/>
    <lineage>
        <taxon>Bacteria</taxon>
        <taxon>Bacillati</taxon>
        <taxon>Chloroflexota</taxon>
        <taxon>Dehalococcoidia</taxon>
        <taxon>Dehalococcoidales</taxon>
        <taxon>Dehalococcoidaceae</taxon>
        <taxon>Dehalogenimonas</taxon>
    </lineage>
</organism>
<evidence type="ECO:0000256" key="4">
    <source>
        <dbReference type="ARBA" id="ARBA00035204"/>
    </source>
</evidence>
<comment type="similarity">
    <text evidence="1 5">Belongs to the universal ribosomal protein uL29 family.</text>
</comment>
<name>A0ABZ2J4J9_9CHLR</name>
<evidence type="ECO:0000256" key="5">
    <source>
        <dbReference type="HAMAP-Rule" id="MF_00374"/>
    </source>
</evidence>
<accession>A0ABZ2J4J9</accession>
<keyword evidence="7" id="KW-1185">Reference proteome</keyword>
<dbReference type="HAMAP" id="MF_00374">
    <property type="entry name" value="Ribosomal_uL29"/>
    <property type="match status" value="1"/>
</dbReference>
<proteinExistence type="inferred from homology"/>
<dbReference type="EMBL" id="CP146612">
    <property type="protein sequence ID" value="WWX25686.1"/>
    <property type="molecule type" value="Genomic_DNA"/>
</dbReference>
<dbReference type="Proteomes" id="UP001375370">
    <property type="component" value="Chromosome"/>
</dbReference>